<evidence type="ECO:0000313" key="2">
    <source>
        <dbReference type="EMBL" id="UWX65512.1"/>
    </source>
</evidence>
<keyword evidence="1" id="KW-0732">Signal</keyword>
<dbReference type="Proteomes" id="UP001060261">
    <property type="component" value="Chromosome"/>
</dbReference>
<organism evidence="2 3">
    <name type="scientific">Deinococcus rubellus</name>
    <dbReference type="NCBI Taxonomy" id="1889240"/>
    <lineage>
        <taxon>Bacteria</taxon>
        <taxon>Thermotogati</taxon>
        <taxon>Deinococcota</taxon>
        <taxon>Deinococci</taxon>
        <taxon>Deinococcales</taxon>
        <taxon>Deinococcaceae</taxon>
        <taxon>Deinococcus</taxon>
    </lineage>
</organism>
<protein>
    <recommendedName>
        <fullName evidence="4">Intracellular proteinase inhibitor BsuPI domain-containing protein</fullName>
    </recommendedName>
</protein>
<name>A0ABY5YMF5_9DEIO</name>
<evidence type="ECO:0000256" key="1">
    <source>
        <dbReference type="SAM" id="SignalP"/>
    </source>
</evidence>
<evidence type="ECO:0000313" key="3">
    <source>
        <dbReference type="Proteomes" id="UP001060261"/>
    </source>
</evidence>
<reference evidence="2" key="1">
    <citation type="submission" date="2022-09" db="EMBL/GenBank/DDBJ databases">
        <title>genome sequence of Deinococcus rubellus.</title>
        <authorList>
            <person name="Srinivasan S."/>
        </authorList>
    </citation>
    <scope>NUCLEOTIDE SEQUENCE</scope>
    <source>
        <strain evidence="2">Ant6</strain>
    </source>
</reference>
<keyword evidence="3" id="KW-1185">Reference proteome</keyword>
<dbReference type="RefSeq" id="WP_260561768.1">
    <property type="nucleotide sequence ID" value="NZ_BAABEC010000189.1"/>
</dbReference>
<accession>A0ABY5YMF5</accession>
<feature type="signal peptide" evidence="1">
    <location>
        <begin position="1"/>
        <end position="20"/>
    </location>
</feature>
<evidence type="ECO:0008006" key="4">
    <source>
        <dbReference type="Google" id="ProtNLM"/>
    </source>
</evidence>
<gene>
    <name evidence="2" type="ORF">N0D28_07645</name>
</gene>
<dbReference type="EMBL" id="CP104213">
    <property type="protein sequence ID" value="UWX65512.1"/>
    <property type="molecule type" value="Genomic_DNA"/>
</dbReference>
<sequence length="200" mass="20916">MNKVLPLLFLGVLMLPAALAQTNLPEIPPVNQPLPIPAQPAPLPPIPAQPAPLPPIPTQPSPPPTLILPAPVILDKVGATLSAPRTVSGEFTLSLSLKNDQAAALDFSAGRDSEQNCAAAPSLRVLQVGTRAVIYPTGEKRICTQEQQIQTAPAGGSATFTRTLTLPAGEYMVEGWFQGFAGKAGQQVKVSAQPVRISVK</sequence>
<proteinExistence type="predicted"/>
<feature type="chain" id="PRO_5047548328" description="Intracellular proteinase inhibitor BsuPI domain-containing protein" evidence="1">
    <location>
        <begin position="21"/>
        <end position="200"/>
    </location>
</feature>